<dbReference type="PANTHER" id="PTHR11647:SF1">
    <property type="entry name" value="COLLAPSIN RESPONSE MEDIATOR PROTEIN"/>
    <property type="match status" value="1"/>
</dbReference>
<gene>
    <name evidence="6" type="ORF">LCGC14_1656830</name>
</gene>
<dbReference type="GO" id="GO:0005829">
    <property type="term" value="C:cytosol"/>
    <property type="evidence" value="ECO:0007669"/>
    <property type="project" value="TreeGrafter"/>
</dbReference>
<dbReference type="InterPro" id="IPR006680">
    <property type="entry name" value="Amidohydro-rel"/>
</dbReference>
<dbReference type="InterPro" id="IPR011778">
    <property type="entry name" value="Hydantoinase/dihydroPyrase"/>
</dbReference>
<dbReference type="FunFam" id="3.20.20.140:FF:000174">
    <property type="entry name" value="Dihydropyrimidinase-related protein 2"/>
    <property type="match status" value="1"/>
</dbReference>
<dbReference type="Gene3D" id="3.20.20.140">
    <property type="entry name" value="Metal-dependent hydrolases"/>
    <property type="match status" value="1"/>
</dbReference>
<evidence type="ECO:0000256" key="3">
    <source>
        <dbReference type="ARBA" id="ARBA00022723"/>
    </source>
</evidence>
<comment type="similarity">
    <text evidence="2">Belongs to the metallo-dependent hydrolases superfamily. Hydantoinase/dihydropyrimidinase family.</text>
</comment>
<evidence type="ECO:0000259" key="5">
    <source>
        <dbReference type="Pfam" id="PF01979"/>
    </source>
</evidence>
<dbReference type="AlphaFoldDB" id="A0A0F9IHM1"/>
<dbReference type="InterPro" id="IPR050378">
    <property type="entry name" value="Metallo-dep_Hydrolases_sf"/>
</dbReference>
<sequence>IPTVKLFMAYKGTPFNSDDATIFQMLQKSKEVGMLTMLHAENGDVIDILQKQLVAEKKTDPQYHATSRPPVVEAEATVRATLLAKAADAPVFVVHISCAEAMMAVRDARQQGIAAFGETCPHYLTLDEDNLAKPNFEGAKYVCSPPLRESWHQDHLWQAIQQGWVQVVGSDHCGFNFKGQKEMGRGDFTKIPNGAPGVENRLAILYTYGVLTGKLSLQRMADVFATAPAKFYGLYPRKGSIAAGADADIVIFDPSYTGKISVETSLQGIDFNSYEGFEQKGRPEKVFLRGSLSVDGGKFVGKPGQGKFLEREPYGLAFAGRPSK</sequence>
<dbReference type="EMBL" id="LAZR01014016">
    <property type="protein sequence ID" value="KKM19319.1"/>
    <property type="molecule type" value="Genomic_DNA"/>
</dbReference>
<dbReference type="GO" id="GO:0016812">
    <property type="term" value="F:hydrolase activity, acting on carbon-nitrogen (but not peptide) bonds, in cyclic amides"/>
    <property type="evidence" value="ECO:0007669"/>
    <property type="project" value="TreeGrafter"/>
</dbReference>
<dbReference type="SUPFAM" id="SSF51556">
    <property type="entry name" value="Metallo-dependent hydrolases"/>
    <property type="match status" value="1"/>
</dbReference>
<evidence type="ECO:0000256" key="4">
    <source>
        <dbReference type="ARBA" id="ARBA00022801"/>
    </source>
</evidence>
<protein>
    <recommendedName>
        <fullName evidence="5">Amidohydrolase-related domain-containing protein</fullName>
    </recommendedName>
</protein>
<evidence type="ECO:0000313" key="6">
    <source>
        <dbReference type="EMBL" id="KKM19319.1"/>
    </source>
</evidence>
<accession>A0A0F9IHM1</accession>
<dbReference type="NCBIfam" id="TIGR02033">
    <property type="entry name" value="D-hydantoinase"/>
    <property type="match status" value="1"/>
</dbReference>
<keyword evidence="4" id="KW-0378">Hydrolase</keyword>
<reference evidence="6" key="1">
    <citation type="journal article" date="2015" name="Nature">
        <title>Complex archaea that bridge the gap between prokaryotes and eukaryotes.</title>
        <authorList>
            <person name="Spang A."/>
            <person name="Saw J.H."/>
            <person name="Jorgensen S.L."/>
            <person name="Zaremba-Niedzwiedzka K."/>
            <person name="Martijn J."/>
            <person name="Lind A.E."/>
            <person name="van Eijk R."/>
            <person name="Schleper C."/>
            <person name="Guy L."/>
            <person name="Ettema T.J."/>
        </authorList>
    </citation>
    <scope>NUCLEOTIDE SEQUENCE</scope>
</reference>
<proteinExistence type="inferred from homology"/>
<dbReference type="SUPFAM" id="SSF51338">
    <property type="entry name" value="Composite domain of metallo-dependent hydrolases"/>
    <property type="match status" value="1"/>
</dbReference>
<keyword evidence="3" id="KW-0479">Metal-binding</keyword>
<dbReference type="Pfam" id="PF01979">
    <property type="entry name" value="Amidohydro_1"/>
    <property type="match status" value="1"/>
</dbReference>
<evidence type="ECO:0000256" key="2">
    <source>
        <dbReference type="ARBA" id="ARBA00008829"/>
    </source>
</evidence>
<dbReference type="PANTHER" id="PTHR11647">
    <property type="entry name" value="HYDRANTOINASE/DIHYDROPYRIMIDINASE FAMILY MEMBER"/>
    <property type="match status" value="1"/>
</dbReference>
<feature type="domain" description="Amidohydrolase-related" evidence="5">
    <location>
        <begin position="13"/>
        <end position="290"/>
    </location>
</feature>
<dbReference type="InterPro" id="IPR011059">
    <property type="entry name" value="Metal-dep_hydrolase_composite"/>
</dbReference>
<comment type="cofactor">
    <cofactor evidence="1">
        <name>Zn(2+)</name>
        <dbReference type="ChEBI" id="CHEBI:29105"/>
    </cofactor>
</comment>
<organism evidence="6">
    <name type="scientific">marine sediment metagenome</name>
    <dbReference type="NCBI Taxonomy" id="412755"/>
    <lineage>
        <taxon>unclassified sequences</taxon>
        <taxon>metagenomes</taxon>
        <taxon>ecological metagenomes</taxon>
    </lineage>
</organism>
<dbReference type="InterPro" id="IPR032466">
    <property type="entry name" value="Metal_Hydrolase"/>
</dbReference>
<name>A0A0F9IHM1_9ZZZZ</name>
<dbReference type="GO" id="GO:0046872">
    <property type="term" value="F:metal ion binding"/>
    <property type="evidence" value="ECO:0007669"/>
    <property type="project" value="UniProtKB-KW"/>
</dbReference>
<comment type="caution">
    <text evidence="6">The sequence shown here is derived from an EMBL/GenBank/DDBJ whole genome shotgun (WGS) entry which is preliminary data.</text>
</comment>
<feature type="non-terminal residue" evidence="6">
    <location>
        <position position="1"/>
    </location>
</feature>
<evidence type="ECO:0000256" key="1">
    <source>
        <dbReference type="ARBA" id="ARBA00001947"/>
    </source>
</evidence>